<feature type="binding site" evidence="11">
    <location>
        <position position="191"/>
    </location>
    <ligand>
        <name>FMN</name>
        <dbReference type="ChEBI" id="CHEBI:58210"/>
    </ligand>
</feature>
<keyword evidence="8" id="KW-0664">Pyridoxine biosynthesis</keyword>
<dbReference type="PROSITE" id="PS01064">
    <property type="entry name" value="PYRIDOX_OXIDASE"/>
    <property type="match status" value="1"/>
</dbReference>
<evidence type="ECO:0000259" key="13">
    <source>
        <dbReference type="Pfam" id="PF10590"/>
    </source>
</evidence>
<feature type="binding site" evidence="10">
    <location>
        <position position="133"/>
    </location>
    <ligand>
        <name>substrate</name>
    </ligand>
</feature>
<dbReference type="RefSeq" id="WP_073060354.1">
    <property type="nucleotide sequence ID" value="NZ_FQUS01000004.1"/>
</dbReference>
<feature type="binding site" evidence="11">
    <location>
        <position position="88"/>
    </location>
    <ligand>
        <name>FMN</name>
        <dbReference type="ChEBI" id="CHEBI:58210"/>
    </ligand>
</feature>
<evidence type="ECO:0000256" key="5">
    <source>
        <dbReference type="ARBA" id="ARBA00022630"/>
    </source>
</evidence>
<keyword evidence="6 11" id="KW-0288">FMN</keyword>
<reference evidence="14 15" key="1">
    <citation type="submission" date="2016-11" db="EMBL/GenBank/DDBJ databases">
        <authorList>
            <person name="Jaros S."/>
            <person name="Januszkiewicz K."/>
            <person name="Wedrychowicz H."/>
        </authorList>
    </citation>
    <scope>NUCLEOTIDE SEQUENCE [LARGE SCALE GENOMIC DNA]</scope>
    <source>
        <strain evidence="14 15">DSM 21986</strain>
    </source>
</reference>
<dbReference type="HAMAP" id="MF_01629">
    <property type="entry name" value="PdxH"/>
    <property type="match status" value="1"/>
</dbReference>
<dbReference type="Proteomes" id="UP000184041">
    <property type="component" value="Unassembled WGS sequence"/>
</dbReference>
<dbReference type="Pfam" id="PF10590">
    <property type="entry name" value="PNP_phzG_C"/>
    <property type="match status" value="1"/>
</dbReference>
<evidence type="ECO:0000259" key="12">
    <source>
        <dbReference type="Pfam" id="PF01243"/>
    </source>
</evidence>
<feature type="domain" description="Pyridoxine 5'-phosphate oxidase dimerisation C-terminal" evidence="13">
    <location>
        <begin position="178"/>
        <end position="219"/>
    </location>
</feature>
<dbReference type="SUPFAM" id="SSF50475">
    <property type="entry name" value="FMN-binding split barrel"/>
    <property type="match status" value="1"/>
</dbReference>
<comment type="pathway">
    <text evidence="2">Cofactor metabolism; pyridoxal 5'-phosphate salvage; pyridoxal 5'-phosphate from pyridoxine 5'-phosphate: step 1/1.</text>
</comment>
<evidence type="ECO:0000256" key="1">
    <source>
        <dbReference type="ARBA" id="ARBA00004738"/>
    </source>
</evidence>
<organism evidence="14 15">
    <name type="scientific">Fodinibius roseus</name>
    <dbReference type="NCBI Taxonomy" id="1194090"/>
    <lineage>
        <taxon>Bacteria</taxon>
        <taxon>Pseudomonadati</taxon>
        <taxon>Balneolota</taxon>
        <taxon>Balneolia</taxon>
        <taxon>Balneolales</taxon>
        <taxon>Balneolaceae</taxon>
        <taxon>Fodinibius</taxon>
    </lineage>
</organism>
<feature type="binding site" evidence="11">
    <location>
        <position position="89"/>
    </location>
    <ligand>
        <name>FMN</name>
        <dbReference type="ChEBI" id="CHEBI:58210"/>
    </ligand>
</feature>
<feature type="binding site" evidence="10">
    <location>
        <position position="129"/>
    </location>
    <ligand>
        <name>substrate</name>
    </ligand>
</feature>
<evidence type="ECO:0000256" key="9">
    <source>
        <dbReference type="NCBIfam" id="TIGR00558"/>
    </source>
</evidence>
<feature type="binding site" evidence="11">
    <location>
        <begin position="146"/>
        <end position="147"/>
    </location>
    <ligand>
        <name>FMN</name>
        <dbReference type="ChEBI" id="CHEBI:58210"/>
    </ligand>
</feature>
<comment type="cofactor">
    <cofactor evidence="11">
        <name>FMN</name>
        <dbReference type="ChEBI" id="CHEBI:58210"/>
    </cofactor>
    <text evidence="11">Binds 1 FMN per subunit.</text>
</comment>
<evidence type="ECO:0000256" key="6">
    <source>
        <dbReference type="ARBA" id="ARBA00022643"/>
    </source>
</evidence>
<evidence type="ECO:0000313" key="14">
    <source>
        <dbReference type="EMBL" id="SHE95974.1"/>
    </source>
</evidence>
<feature type="binding site" evidence="10">
    <location>
        <position position="137"/>
    </location>
    <ligand>
        <name>substrate</name>
    </ligand>
</feature>
<dbReference type="AlphaFoldDB" id="A0A1M4XQU3"/>
<dbReference type="NCBIfam" id="NF004231">
    <property type="entry name" value="PRK05679.1"/>
    <property type="match status" value="1"/>
</dbReference>
<feature type="binding site" evidence="11">
    <location>
        <position position="201"/>
    </location>
    <ligand>
        <name>FMN</name>
        <dbReference type="ChEBI" id="CHEBI:58210"/>
    </ligand>
</feature>
<dbReference type="InterPro" id="IPR012349">
    <property type="entry name" value="Split_barrel_FMN-bd"/>
</dbReference>
<feature type="binding site" evidence="11">
    <location>
        <position position="111"/>
    </location>
    <ligand>
        <name>FMN</name>
        <dbReference type="ChEBI" id="CHEBI:58210"/>
    </ligand>
</feature>
<feature type="binding site" evidence="10">
    <location>
        <begin position="14"/>
        <end position="17"/>
    </location>
    <ligand>
        <name>substrate</name>
    </ligand>
</feature>
<keyword evidence="5" id="KW-0285">Flavoprotein</keyword>
<dbReference type="OrthoDB" id="9780392at2"/>
<dbReference type="PANTHER" id="PTHR10851:SF0">
    <property type="entry name" value="PYRIDOXINE-5'-PHOSPHATE OXIDASE"/>
    <property type="match status" value="1"/>
</dbReference>
<dbReference type="GO" id="GO:0004733">
    <property type="term" value="F:pyridoxamine phosphate oxidase activity"/>
    <property type="evidence" value="ECO:0007669"/>
    <property type="project" value="UniProtKB-UniRule"/>
</dbReference>
<comment type="similarity">
    <text evidence="3">Belongs to the pyridoxamine 5'-phosphate oxidase family.</text>
</comment>
<evidence type="ECO:0000256" key="8">
    <source>
        <dbReference type="ARBA" id="ARBA00023096"/>
    </source>
</evidence>
<gene>
    <name evidence="14" type="ORF">SAMN05443144_104193</name>
</gene>
<name>A0A1M4XQU3_9BACT</name>
<dbReference type="FunFam" id="2.30.110.10:FF:000005">
    <property type="entry name" value="NAD(P)H-hydrate epimerase"/>
    <property type="match status" value="1"/>
</dbReference>
<dbReference type="EMBL" id="FQUS01000004">
    <property type="protein sequence ID" value="SHE95974.1"/>
    <property type="molecule type" value="Genomic_DNA"/>
</dbReference>
<dbReference type="Gene3D" id="2.30.110.10">
    <property type="entry name" value="Electron Transport, Fmn-binding Protein, Chain A"/>
    <property type="match status" value="1"/>
</dbReference>
<protein>
    <recommendedName>
        <fullName evidence="9">Pyridoxamine 5'-phosphate oxidase</fullName>
        <ecNumber evidence="9">1.4.3.5</ecNumber>
    </recommendedName>
</protein>
<sequence length="219" mass="25767">MSEDDDQEKVEKIRRDYTQEVLSESSVEESPIDQFMVWFEQALSADLLDPNAMTLATATREGVPASRIVLLKGVDRDGFRFYTNYASRKGRELEENPQAALCFYWPPLERQVRIEGQVQKVSRAKSADYFRRRPRLSQLGAWASQQSSRVDSRNELEDTFREAEKRFENQEVPLPEFWGGYLLVPEYIEFWQGRKGRLHDRICYERQGEGLWEIFRLSP</sequence>
<comment type="subunit">
    <text evidence="4">Homodimer.</text>
</comment>
<feature type="binding site" evidence="11">
    <location>
        <begin position="67"/>
        <end position="72"/>
    </location>
    <ligand>
        <name>FMN</name>
        <dbReference type="ChEBI" id="CHEBI:58210"/>
    </ligand>
</feature>
<feature type="binding site" evidence="11">
    <location>
        <begin position="82"/>
        <end position="83"/>
    </location>
    <ligand>
        <name>FMN</name>
        <dbReference type="ChEBI" id="CHEBI:58210"/>
    </ligand>
</feature>
<dbReference type="GO" id="GO:0010181">
    <property type="term" value="F:FMN binding"/>
    <property type="evidence" value="ECO:0007669"/>
    <property type="project" value="UniProtKB-UniRule"/>
</dbReference>
<keyword evidence="7" id="KW-0560">Oxidoreductase</keyword>
<accession>A0A1M4XQU3</accession>
<feature type="binding site" evidence="10">
    <location>
        <position position="72"/>
    </location>
    <ligand>
        <name>substrate</name>
    </ligand>
</feature>
<dbReference type="InterPro" id="IPR019740">
    <property type="entry name" value="Pyridox_Oxase_CS"/>
</dbReference>
<dbReference type="STRING" id="1194090.SAMN05443144_104193"/>
<dbReference type="NCBIfam" id="TIGR00558">
    <property type="entry name" value="pdxH"/>
    <property type="match status" value="1"/>
</dbReference>
<feature type="domain" description="Pyridoxamine 5'-phosphate oxidase N-terminal" evidence="12">
    <location>
        <begin position="40"/>
        <end position="164"/>
    </location>
</feature>
<evidence type="ECO:0000256" key="4">
    <source>
        <dbReference type="ARBA" id="ARBA00011738"/>
    </source>
</evidence>
<evidence type="ECO:0000256" key="11">
    <source>
        <dbReference type="PIRSR" id="PIRSR000190-2"/>
    </source>
</evidence>
<keyword evidence="15" id="KW-1185">Reference proteome</keyword>
<dbReference type="GO" id="GO:0008615">
    <property type="term" value="P:pyridoxine biosynthetic process"/>
    <property type="evidence" value="ECO:0007669"/>
    <property type="project" value="UniProtKB-UniRule"/>
</dbReference>
<proteinExistence type="inferred from homology"/>
<evidence type="ECO:0000256" key="10">
    <source>
        <dbReference type="PIRSR" id="PIRSR000190-1"/>
    </source>
</evidence>
<dbReference type="InterPro" id="IPR011576">
    <property type="entry name" value="Pyridox_Oxase_N"/>
</dbReference>
<dbReference type="InterPro" id="IPR019576">
    <property type="entry name" value="Pyridoxamine_oxidase_dimer_C"/>
</dbReference>
<evidence type="ECO:0000256" key="7">
    <source>
        <dbReference type="ARBA" id="ARBA00023002"/>
    </source>
</evidence>
<evidence type="ECO:0000256" key="3">
    <source>
        <dbReference type="ARBA" id="ARBA00007301"/>
    </source>
</evidence>
<dbReference type="EC" id="1.4.3.5" evidence="9"/>
<dbReference type="InterPro" id="IPR000659">
    <property type="entry name" value="Pyridox_Oxase"/>
</dbReference>
<evidence type="ECO:0000256" key="2">
    <source>
        <dbReference type="ARBA" id="ARBA00005037"/>
    </source>
</evidence>
<dbReference type="PIRSF" id="PIRSF000190">
    <property type="entry name" value="Pyd_amn-ph_oxd"/>
    <property type="match status" value="1"/>
</dbReference>
<comment type="pathway">
    <text evidence="1">Cofactor metabolism; pyridoxal 5'-phosphate salvage; pyridoxal 5'-phosphate from pyridoxamine 5'-phosphate: step 1/1.</text>
</comment>
<dbReference type="Pfam" id="PF01243">
    <property type="entry name" value="PNPOx_N"/>
    <property type="match status" value="1"/>
</dbReference>
<dbReference type="PANTHER" id="PTHR10851">
    <property type="entry name" value="PYRIDOXINE-5-PHOSPHATE OXIDASE"/>
    <property type="match status" value="1"/>
</dbReference>
<feature type="binding site" evidence="10">
    <location>
        <begin position="197"/>
        <end position="199"/>
    </location>
    <ligand>
        <name>substrate</name>
    </ligand>
</feature>
<evidence type="ECO:0000313" key="15">
    <source>
        <dbReference type="Proteomes" id="UP000184041"/>
    </source>
</evidence>